<dbReference type="PANTHER" id="PTHR30404">
    <property type="entry name" value="N-ACETYLMURAMOYL-L-ALANINE AMIDASE"/>
    <property type="match status" value="1"/>
</dbReference>
<dbReference type="SUPFAM" id="SSF53187">
    <property type="entry name" value="Zn-dependent exopeptidases"/>
    <property type="match status" value="1"/>
</dbReference>
<sequence length="236" mass="26631">MRKRWIRITMAVCMFCALYLLSREGALMVSKKAEESKGVIVIDSGHGGIDPGVVGIDGLKEKDINLKIAKYLAGYLEKEGYETVLTRETDKGLYDENSSNKKIQDMQNRCALIKEKEPLLTVSIHQNSYGDESVCGPQVFYYTDSKQGKELAGFIQEELNTQLKVLRPRTEKANSTYYLLKKSQGILNIVETGFLTNQREAELLKTKDYQKKCARAICDGILNFLKTVEKEAVNVL</sequence>
<evidence type="ECO:0000313" key="3">
    <source>
        <dbReference type="EMBL" id="HIZ65233.1"/>
    </source>
</evidence>
<organism evidence="3 4">
    <name type="scientific">Candidatus Blautia pullicola</name>
    <dbReference type="NCBI Taxonomy" id="2838498"/>
    <lineage>
        <taxon>Bacteria</taxon>
        <taxon>Bacillati</taxon>
        <taxon>Bacillota</taxon>
        <taxon>Clostridia</taxon>
        <taxon>Lachnospirales</taxon>
        <taxon>Lachnospiraceae</taxon>
        <taxon>Blautia</taxon>
    </lineage>
</organism>
<name>A0A9D2FPX3_9FIRM</name>
<comment type="caution">
    <text evidence="3">The sequence shown here is derived from an EMBL/GenBank/DDBJ whole genome shotgun (WGS) entry which is preliminary data.</text>
</comment>
<protein>
    <submittedName>
        <fullName evidence="3">N-acetylmuramoyl-L-alanine amidase</fullName>
        <ecNumber evidence="3">3.5.1.28</ecNumber>
    </submittedName>
</protein>
<dbReference type="Pfam" id="PF01520">
    <property type="entry name" value="Amidase_3"/>
    <property type="match status" value="1"/>
</dbReference>
<reference evidence="3" key="1">
    <citation type="journal article" date="2021" name="PeerJ">
        <title>Extensive microbial diversity within the chicken gut microbiome revealed by metagenomics and culture.</title>
        <authorList>
            <person name="Gilroy R."/>
            <person name="Ravi A."/>
            <person name="Getino M."/>
            <person name="Pursley I."/>
            <person name="Horton D.L."/>
            <person name="Alikhan N.F."/>
            <person name="Baker D."/>
            <person name="Gharbi K."/>
            <person name="Hall N."/>
            <person name="Watson M."/>
            <person name="Adriaenssens E.M."/>
            <person name="Foster-Nyarko E."/>
            <person name="Jarju S."/>
            <person name="Secka A."/>
            <person name="Antonio M."/>
            <person name="Oren A."/>
            <person name="Chaudhuri R.R."/>
            <person name="La Ragione R."/>
            <person name="Hildebrand F."/>
            <person name="Pallen M.J."/>
        </authorList>
    </citation>
    <scope>NUCLEOTIDE SEQUENCE</scope>
    <source>
        <strain evidence="3">1068</strain>
    </source>
</reference>
<feature type="domain" description="MurNAc-LAA" evidence="2">
    <location>
        <begin position="110"/>
        <end position="222"/>
    </location>
</feature>
<dbReference type="EC" id="3.5.1.28" evidence="3"/>
<dbReference type="InterPro" id="IPR002508">
    <property type="entry name" value="MurNAc-LAA_cat"/>
</dbReference>
<dbReference type="AlphaFoldDB" id="A0A9D2FPX3"/>
<dbReference type="SMART" id="SM00646">
    <property type="entry name" value="Ami_3"/>
    <property type="match status" value="1"/>
</dbReference>
<proteinExistence type="predicted"/>
<dbReference type="CDD" id="cd02696">
    <property type="entry name" value="MurNAc-LAA"/>
    <property type="match status" value="1"/>
</dbReference>
<evidence type="ECO:0000313" key="4">
    <source>
        <dbReference type="Proteomes" id="UP000824056"/>
    </source>
</evidence>
<accession>A0A9D2FPX3</accession>
<dbReference type="GO" id="GO:0009253">
    <property type="term" value="P:peptidoglycan catabolic process"/>
    <property type="evidence" value="ECO:0007669"/>
    <property type="project" value="InterPro"/>
</dbReference>
<dbReference type="GO" id="GO:0008745">
    <property type="term" value="F:N-acetylmuramoyl-L-alanine amidase activity"/>
    <property type="evidence" value="ECO:0007669"/>
    <property type="project" value="UniProtKB-EC"/>
</dbReference>
<dbReference type="Gene3D" id="3.40.630.40">
    <property type="entry name" value="Zn-dependent exopeptidases"/>
    <property type="match status" value="1"/>
</dbReference>
<dbReference type="Proteomes" id="UP000824056">
    <property type="component" value="Unassembled WGS sequence"/>
</dbReference>
<dbReference type="GO" id="GO:0030288">
    <property type="term" value="C:outer membrane-bounded periplasmic space"/>
    <property type="evidence" value="ECO:0007669"/>
    <property type="project" value="TreeGrafter"/>
</dbReference>
<gene>
    <name evidence="3" type="ORF">H9809_04930</name>
</gene>
<evidence type="ECO:0000259" key="2">
    <source>
        <dbReference type="SMART" id="SM00646"/>
    </source>
</evidence>
<keyword evidence="1 3" id="KW-0378">Hydrolase</keyword>
<dbReference type="PANTHER" id="PTHR30404:SF0">
    <property type="entry name" value="N-ACETYLMURAMOYL-L-ALANINE AMIDASE AMIC"/>
    <property type="match status" value="1"/>
</dbReference>
<dbReference type="EMBL" id="DXBG01000121">
    <property type="protein sequence ID" value="HIZ65233.1"/>
    <property type="molecule type" value="Genomic_DNA"/>
</dbReference>
<dbReference type="InterPro" id="IPR050695">
    <property type="entry name" value="N-acetylmuramoyl_amidase_3"/>
</dbReference>
<evidence type="ECO:0000256" key="1">
    <source>
        <dbReference type="ARBA" id="ARBA00022801"/>
    </source>
</evidence>
<reference evidence="3" key="2">
    <citation type="submission" date="2021-04" db="EMBL/GenBank/DDBJ databases">
        <authorList>
            <person name="Gilroy R."/>
        </authorList>
    </citation>
    <scope>NUCLEOTIDE SEQUENCE</scope>
    <source>
        <strain evidence="3">1068</strain>
    </source>
</reference>